<dbReference type="RefSeq" id="WP_091339951.1">
    <property type="nucleotide sequence ID" value="NZ_FNYC01000007.1"/>
</dbReference>
<reference evidence="3 4" key="1">
    <citation type="submission" date="2016-10" db="EMBL/GenBank/DDBJ databases">
        <authorList>
            <person name="de Groot N.N."/>
        </authorList>
    </citation>
    <scope>NUCLEOTIDE SEQUENCE [LARGE SCALE GENOMIC DNA]</scope>
    <source>
        <strain evidence="3 4">DSM 26515</strain>
    </source>
</reference>
<keyword evidence="4" id="KW-1185">Reference proteome</keyword>
<dbReference type="EMBL" id="FNYC01000007">
    <property type="protein sequence ID" value="SEJ40568.1"/>
    <property type="molecule type" value="Genomic_DNA"/>
</dbReference>
<dbReference type="SUPFAM" id="SSF48452">
    <property type="entry name" value="TPR-like"/>
    <property type="match status" value="2"/>
</dbReference>
<dbReference type="Gene3D" id="1.25.40.10">
    <property type="entry name" value="Tetratricopeptide repeat domain"/>
    <property type="match status" value="2"/>
</dbReference>
<dbReference type="AlphaFoldDB" id="A0A1H6YGY1"/>
<keyword evidence="2" id="KW-0812">Transmembrane</keyword>
<feature type="compositionally biased region" description="Low complexity" evidence="1">
    <location>
        <begin position="404"/>
        <end position="414"/>
    </location>
</feature>
<organism evidence="3 4">
    <name type="scientific">Frateuria terrea</name>
    <dbReference type="NCBI Taxonomy" id="529704"/>
    <lineage>
        <taxon>Bacteria</taxon>
        <taxon>Pseudomonadati</taxon>
        <taxon>Pseudomonadota</taxon>
        <taxon>Gammaproteobacteria</taxon>
        <taxon>Lysobacterales</taxon>
        <taxon>Rhodanobacteraceae</taxon>
        <taxon>Frateuria</taxon>
    </lineage>
</organism>
<feature type="region of interest" description="Disordered" evidence="1">
    <location>
        <begin position="1"/>
        <end position="54"/>
    </location>
</feature>
<feature type="compositionally biased region" description="Basic and acidic residues" evidence="1">
    <location>
        <begin position="28"/>
        <end position="48"/>
    </location>
</feature>
<sequence>MSGRRDQNARDGRAEPTLGDLGNLDAPRPPRVDDPDDRLPRIDFETPRRAPPGRHRRLRVRSWHLLVLMLVLVLAGGAWMLHQYQNSLRDMVPRTELNDVLSRADKALQDGRLDGTDGTSARELYQAARALEPDNDRARDGLHQVGMAELSRADAAYRGGRLDEAQRELAVARELLGGGTDVDRLGRMIEQTRGAAEPADGLVEQARQALAAGQLTGKDGAGALYQRMLAADPDNAVAKHGLDQVGGALANQARAALAHDDATAASTTIDQLAALLPSYGDLPALRAALAQAQHKDDGALLEAISQGQQALRDGRISGAGGDTALAHFQAALKLDPENPQARAGLGQVAQALVVQANAALDADDTEQASGLLDQAEALAPKSADLAAARARLRTKMAQIQPSHAQPAPTVAAPTQAPPAQAPAQAEPPPPPPPQLTADQIEQVAELVRRARSAASQGQIMLPPGESAYDLYRNALAIDGNNQAALQGLEDLPSLVVQQFNQALSGSQLDKAGELLGALGDLSPGDSNASVLRGRLVDAWLDQAEQQLNRGDRANAAQSIAQARKLAPYQPRVTELSLRLQSGH</sequence>
<feature type="region of interest" description="Disordered" evidence="1">
    <location>
        <begin position="397"/>
        <end position="436"/>
    </location>
</feature>
<accession>A0A1H6YGY1</accession>
<gene>
    <name evidence="3" type="ORF">SAMN04487997_3233</name>
</gene>
<feature type="compositionally biased region" description="Basic and acidic residues" evidence="1">
    <location>
        <begin position="1"/>
        <end position="14"/>
    </location>
</feature>
<protein>
    <recommendedName>
        <fullName evidence="5">Tetratricopeptide repeat-containing protein</fullName>
    </recommendedName>
</protein>
<dbReference type="OrthoDB" id="5935824at2"/>
<evidence type="ECO:0000313" key="4">
    <source>
        <dbReference type="Proteomes" id="UP000199420"/>
    </source>
</evidence>
<keyword evidence="2" id="KW-1133">Transmembrane helix</keyword>
<evidence type="ECO:0000313" key="3">
    <source>
        <dbReference type="EMBL" id="SEJ40568.1"/>
    </source>
</evidence>
<dbReference type="STRING" id="529704.SAMN02927913_3450"/>
<feature type="compositionally biased region" description="Pro residues" evidence="1">
    <location>
        <begin position="415"/>
        <end position="434"/>
    </location>
</feature>
<keyword evidence="2" id="KW-0472">Membrane</keyword>
<evidence type="ECO:0000256" key="1">
    <source>
        <dbReference type="SAM" id="MobiDB-lite"/>
    </source>
</evidence>
<name>A0A1H6YGY1_9GAMM</name>
<dbReference type="Proteomes" id="UP000199420">
    <property type="component" value="Unassembled WGS sequence"/>
</dbReference>
<dbReference type="InterPro" id="IPR011990">
    <property type="entry name" value="TPR-like_helical_dom_sf"/>
</dbReference>
<evidence type="ECO:0008006" key="5">
    <source>
        <dbReference type="Google" id="ProtNLM"/>
    </source>
</evidence>
<feature type="transmembrane region" description="Helical" evidence="2">
    <location>
        <begin position="63"/>
        <end position="81"/>
    </location>
</feature>
<evidence type="ECO:0000256" key="2">
    <source>
        <dbReference type="SAM" id="Phobius"/>
    </source>
</evidence>
<proteinExistence type="predicted"/>